<protein>
    <submittedName>
        <fullName evidence="2">Uncharacterized protein</fullName>
    </submittedName>
</protein>
<feature type="region of interest" description="Disordered" evidence="1">
    <location>
        <begin position="1"/>
        <end position="91"/>
    </location>
</feature>
<sequence>MSIKKTDGSTYVPKPKPPEPKPVETKAKPNTTAQTANQGGTTRTAGNQVRQPQTRDGFDGGKAPTSTARGQTAEKLGSTTAPAGTQPNAAADKGALAKIGLTEEDLKKAGEAARPHLEKAVQSVAGGHPEQALEHLRNAALASPEVAQKAINGLAQNLPAGPAKTLLTDPKVAKELVTNNQLHASIGKLIQNPGDTGAVRELLNNAPARDAVLGALGNDPQIKEQLAKVGLEPKDLVEAGAAAPKLWDAAEKIKAGDVKGGLADIQAAVEAAPGLAAKIGEKLEKLLPQGVKDQFAKLGITPEQIRTAGPALPHLYEAADAASKQDWGKAFNSLKEAAIAAPDLTTQAMKGLAQQLPANLGAVKTLLTDDKFLKEVVTNRDLHGQVGKLFDESTRMEGLRGLLNNDKVRDTALTALGNDPKVKEQLARIGLEPKDLVDAGKAAPKLLDAAEKIKAGDVKGGLEDIQKAVEAAPGLAAKIGDKLLKILPQGVKDQFAKLGITEQQLRTAGPALPHLYEAADAASKQDWGKAFNSLKEAAIAAPDLTTQAMKGLAQQLPPQLGAVKTLLTDEKFLKEVVTNRDLHSQVGKLFDESTRMEGLRGLLNNDKVRDTALTALGNDPKVKEHLSKIGLEPKDLVEAGRAAPKLFDAFDKIQKGDVKGGLADIQAAVQAAPGLAAKIGNKVVDALPQGVKDQFAKLGITEQQLRSAGPALPHLFEAADAASKQDWGKAFNALKEAAISAPDLTTQALKGLAQQLPANLGPVKTLLTDDKFLKELVTNRDLHGQVGKLFNDSTRLEGLRGLLGNDAARDTALTALSNDPKVQEMLTQAGLTQQDLLQAGKAAPHLFDAVKAFSEGKIDEGITALGSAAEAAPELLNKIGEKLINKLPEGLRKNISDLGITPSELIQAGRALPDLLKAGQALGQGDFQEALKGLQSAAGKMPPSIIEKAITTTAGKLPDEGFGGVVKSMLTDKDFVHQLVANPDVHAAFGKMMSGDLVQGTKDLLTNPALATAAGNALAKNKQLMEKLSPFGIESGADIAALGGAVFDVMQAGQQIAQGKPGDALKSLGQALAEVPPELRGRMAGKLAEKLGAPDWAKDTIVAAASLLGNDEVGKALGDAFGALKNGDIGGFVKGLATTGKTIAQTAPDAAKAFLNSLSKIPGSLGELFADRELNAAMVDSGAVTNLFEAAEKLSTGDIGGALREIAEAGGALLTQGDHFEVAGQELPFGRQGIENMTRLFGRFVDALPDELKEKIAKESAKFAAKAGLKSVPLLGNVISAGSAIGSAKDLWDELQKDPKDGLDIALAAGQLGLDVAGAIPGLNSITGPLQIVLGTAKVIKGAADLIGDVRQFQQSLVGA</sequence>
<reference evidence="2 3" key="1">
    <citation type="submission" date="2014-07" db="EMBL/GenBank/DDBJ databases">
        <title>Draft Genome Sequence of Gephyronic Acid Producer, Cystobacter violaceus Strain Cb vi76.</title>
        <authorList>
            <person name="Stevens D.C."/>
            <person name="Young J."/>
            <person name="Carmichael R."/>
            <person name="Tan J."/>
            <person name="Taylor R.E."/>
        </authorList>
    </citation>
    <scope>NUCLEOTIDE SEQUENCE [LARGE SCALE GENOMIC DNA]</scope>
    <source>
        <strain evidence="2 3">Cb vi76</strain>
    </source>
</reference>
<organism evidence="2 3">
    <name type="scientific">Archangium violaceum Cb vi76</name>
    <dbReference type="NCBI Taxonomy" id="1406225"/>
    <lineage>
        <taxon>Bacteria</taxon>
        <taxon>Pseudomonadati</taxon>
        <taxon>Myxococcota</taxon>
        <taxon>Myxococcia</taxon>
        <taxon>Myxococcales</taxon>
        <taxon>Cystobacterineae</taxon>
        <taxon>Archangiaceae</taxon>
        <taxon>Archangium</taxon>
    </lineage>
</organism>
<evidence type="ECO:0000313" key="3">
    <source>
        <dbReference type="Proteomes" id="UP000028547"/>
    </source>
</evidence>
<dbReference type="Proteomes" id="UP000028547">
    <property type="component" value="Unassembled WGS sequence"/>
</dbReference>
<feature type="compositionally biased region" description="Low complexity" evidence="1">
    <location>
        <begin position="28"/>
        <end position="48"/>
    </location>
</feature>
<proteinExistence type="predicted"/>
<evidence type="ECO:0000313" key="2">
    <source>
        <dbReference type="EMBL" id="KFA89291.1"/>
    </source>
</evidence>
<comment type="caution">
    <text evidence="2">The sequence shown here is derived from an EMBL/GenBank/DDBJ whole genome shotgun (WGS) entry which is preliminary data.</text>
</comment>
<feature type="compositionally biased region" description="Polar residues" evidence="1">
    <location>
        <begin position="77"/>
        <end position="88"/>
    </location>
</feature>
<gene>
    <name evidence="2" type="ORF">Q664_35705</name>
</gene>
<accession>A0A084SLF6</accession>
<name>A0A084SLF6_9BACT</name>
<dbReference type="RefSeq" id="WP_043405723.1">
    <property type="nucleotide sequence ID" value="NZ_JPMI01000253.1"/>
</dbReference>
<dbReference type="EMBL" id="JPMI01000253">
    <property type="protein sequence ID" value="KFA89291.1"/>
    <property type="molecule type" value="Genomic_DNA"/>
</dbReference>
<feature type="compositionally biased region" description="Basic and acidic residues" evidence="1">
    <location>
        <begin position="16"/>
        <end position="27"/>
    </location>
</feature>
<evidence type="ECO:0000256" key="1">
    <source>
        <dbReference type="SAM" id="MobiDB-lite"/>
    </source>
</evidence>